<feature type="compositionally biased region" description="Basic residues" evidence="1">
    <location>
        <begin position="109"/>
        <end position="120"/>
    </location>
</feature>
<accession>A0A841PIC7</accession>
<feature type="region of interest" description="Disordered" evidence="1">
    <location>
        <begin position="1"/>
        <end position="141"/>
    </location>
</feature>
<dbReference type="Pfam" id="PF14153">
    <property type="entry name" value="Spore_coat_CotO"/>
    <property type="match status" value="1"/>
</dbReference>
<name>A0A841PIC7_9BACL</name>
<dbReference type="Proteomes" id="UP000568839">
    <property type="component" value="Unassembled WGS sequence"/>
</dbReference>
<dbReference type="AlphaFoldDB" id="A0A841PIC7"/>
<protein>
    <recommendedName>
        <fullName evidence="4">Spore coat protein CotO</fullName>
    </recommendedName>
</protein>
<evidence type="ECO:0000313" key="3">
    <source>
        <dbReference type="Proteomes" id="UP000568839"/>
    </source>
</evidence>
<evidence type="ECO:0008006" key="4">
    <source>
        <dbReference type="Google" id="ProtNLM"/>
    </source>
</evidence>
<evidence type="ECO:0000256" key="1">
    <source>
        <dbReference type="SAM" id="MobiDB-lite"/>
    </source>
</evidence>
<dbReference type="RefSeq" id="WP_184402487.1">
    <property type="nucleotide sequence ID" value="NZ_JACHHJ010000001.1"/>
</dbReference>
<comment type="caution">
    <text evidence="2">The sequence shown here is derived from an EMBL/GenBank/DDBJ whole genome shotgun (WGS) entry which is preliminary data.</text>
</comment>
<proteinExistence type="predicted"/>
<feature type="compositionally biased region" description="Basic and acidic residues" evidence="1">
    <location>
        <begin position="19"/>
        <end position="35"/>
    </location>
</feature>
<keyword evidence="3" id="KW-1185">Reference proteome</keyword>
<dbReference type="EMBL" id="JACHHJ010000001">
    <property type="protein sequence ID" value="MBB6448499.1"/>
    <property type="molecule type" value="Genomic_DNA"/>
</dbReference>
<dbReference type="InterPro" id="IPR025439">
    <property type="entry name" value="Spore_coat_CotO"/>
</dbReference>
<sequence>MSSRRRMKRVQPLLYIDNPNHEPPSHGRTEVEVLYKRSRLQRSQSTDSEEEVPENKSEEMEESPEEESKRRRSFNLSRHLGYDWQGGNGARPGTRTTEQLKSTLEKQNTRTRNRTTRRRAGEHQIQPDSQVKNKDEGKKEENSLTFADKTVKEKTDFLVRMRHRSPITCICKTKNQTWVGIVTAVEEQQFTMQTQQAPYLVTINYDEVTELSLGDLMG</sequence>
<reference evidence="2 3" key="1">
    <citation type="submission" date="2020-08" db="EMBL/GenBank/DDBJ databases">
        <title>Genomic Encyclopedia of Type Strains, Phase IV (KMG-IV): sequencing the most valuable type-strain genomes for metagenomic binning, comparative biology and taxonomic classification.</title>
        <authorList>
            <person name="Goeker M."/>
        </authorList>
    </citation>
    <scope>NUCLEOTIDE SEQUENCE [LARGE SCALE GENOMIC DNA]</scope>
    <source>
        <strain evidence="2 3">DSM 21769</strain>
    </source>
</reference>
<feature type="compositionally biased region" description="Basic and acidic residues" evidence="1">
    <location>
        <begin position="131"/>
        <end position="141"/>
    </location>
</feature>
<gene>
    <name evidence="2" type="ORF">HNR44_000448</name>
</gene>
<evidence type="ECO:0000313" key="2">
    <source>
        <dbReference type="EMBL" id="MBB6448499.1"/>
    </source>
</evidence>
<organism evidence="2 3">
    <name type="scientific">Geomicrobium halophilum</name>
    <dbReference type="NCBI Taxonomy" id="549000"/>
    <lineage>
        <taxon>Bacteria</taxon>
        <taxon>Bacillati</taxon>
        <taxon>Bacillota</taxon>
        <taxon>Bacilli</taxon>
        <taxon>Bacillales</taxon>
        <taxon>Geomicrobium</taxon>
    </lineage>
</organism>